<reference evidence="2" key="1">
    <citation type="submission" date="2018-06" db="EMBL/GenBank/DDBJ databases">
        <authorList>
            <person name="Zhirakovskaya E."/>
        </authorList>
    </citation>
    <scope>NUCLEOTIDE SEQUENCE</scope>
</reference>
<sequence length="413" mass="46544">MLSVESISETPLADINVADPALWDCHKYWPIFERMRREDPVHYCADSTYGPYWSVTSHEDILAVETNHEIFSSDSRLGGIVIHDDLAFELSGYALEGFIAMDPPRHAAQRGAVSGIVSRPNLAHLETIISERTRDLLDSLPVGEVFDWVPTVSIELTTQMLATLFDFPFDDRAKLTRWSDVATMEPGLGVVATDAERVKELKSCLFHFTKLWRARKDKQDGFDLVSMLAQNPATANMNPMNFLGNILVLIIGGNDTTRNSMSGAIAAFDQYPQELQKLRANPSLMENAISEIIRWQTPIAHMRRTALADAELGGKQIKKGDKVVMWYASGNRDEKVFADAETFDIERDNARRNLSFGFGIHRCMGRRLAELQLRILLEEIMKRWTRIEIAAAPIPIKSNFVHGYASLPVRIIP</sequence>
<protein>
    <submittedName>
        <fullName evidence="2">Cytochrome P450 hydroxylase</fullName>
    </submittedName>
</protein>
<dbReference type="GO" id="GO:0020037">
    <property type="term" value="F:heme binding"/>
    <property type="evidence" value="ECO:0007669"/>
    <property type="project" value="InterPro"/>
</dbReference>
<dbReference type="GO" id="GO:0005506">
    <property type="term" value="F:iron ion binding"/>
    <property type="evidence" value="ECO:0007669"/>
    <property type="project" value="InterPro"/>
</dbReference>
<dbReference type="InterPro" id="IPR036396">
    <property type="entry name" value="Cyt_P450_sf"/>
</dbReference>
<gene>
    <name evidence="2" type="ORF">MNBD_ALPHA05-1496</name>
</gene>
<dbReference type="GO" id="GO:0016705">
    <property type="term" value="F:oxidoreductase activity, acting on paired donors, with incorporation or reduction of molecular oxygen"/>
    <property type="evidence" value="ECO:0007669"/>
    <property type="project" value="InterPro"/>
</dbReference>
<dbReference type="InterPro" id="IPR002397">
    <property type="entry name" value="Cyt_P450_B"/>
</dbReference>
<dbReference type="GO" id="GO:0004497">
    <property type="term" value="F:monooxygenase activity"/>
    <property type="evidence" value="ECO:0007669"/>
    <property type="project" value="InterPro"/>
</dbReference>
<name>A0A3B0T771_9ZZZZ</name>
<dbReference type="InterPro" id="IPR017972">
    <property type="entry name" value="Cyt_P450_CS"/>
</dbReference>
<dbReference type="AlphaFoldDB" id="A0A3B0T771"/>
<evidence type="ECO:0000313" key="2">
    <source>
        <dbReference type="EMBL" id="VAW04684.1"/>
    </source>
</evidence>
<dbReference type="Pfam" id="PF00067">
    <property type="entry name" value="p450"/>
    <property type="match status" value="1"/>
</dbReference>
<dbReference type="InterPro" id="IPR001128">
    <property type="entry name" value="Cyt_P450"/>
</dbReference>
<accession>A0A3B0T771</accession>
<dbReference type="EMBL" id="UOEH01000444">
    <property type="protein sequence ID" value="VAW04684.1"/>
    <property type="molecule type" value="Genomic_DNA"/>
</dbReference>
<dbReference type="CDD" id="cd11033">
    <property type="entry name" value="CYP142-like"/>
    <property type="match status" value="1"/>
</dbReference>
<dbReference type="PANTHER" id="PTHR46696:SF1">
    <property type="entry name" value="CYTOCHROME P450 YJIB-RELATED"/>
    <property type="match status" value="1"/>
</dbReference>
<organism evidence="2">
    <name type="scientific">hydrothermal vent metagenome</name>
    <dbReference type="NCBI Taxonomy" id="652676"/>
    <lineage>
        <taxon>unclassified sequences</taxon>
        <taxon>metagenomes</taxon>
        <taxon>ecological metagenomes</taxon>
    </lineage>
</organism>
<dbReference type="PRINTS" id="PR00359">
    <property type="entry name" value="BP450"/>
</dbReference>
<dbReference type="Gene3D" id="1.10.630.10">
    <property type="entry name" value="Cytochrome P450"/>
    <property type="match status" value="1"/>
</dbReference>
<comment type="similarity">
    <text evidence="1">Belongs to the cytochrome P450 family.</text>
</comment>
<proteinExistence type="inferred from homology"/>
<dbReference type="SUPFAM" id="SSF48264">
    <property type="entry name" value="Cytochrome P450"/>
    <property type="match status" value="1"/>
</dbReference>
<evidence type="ECO:0000256" key="1">
    <source>
        <dbReference type="ARBA" id="ARBA00010617"/>
    </source>
</evidence>
<dbReference type="PANTHER" id="PTHR46696">
    <property type="entry name" value="P450, PUTATIVE (EUROFUNG)-RELATED"/>
    <property type="match status" value="1"/>
</dbReference>
<dbReference type="PROSITE" id="PS00086">
    <property type="entry name" value="CYTOCHROME_P450"/>
    <property type="match status" value="1"/>
</dbReference>